<dbReference type="Gene3D" id="1.10.10.10">
    <property type="entry name" value="Winged helix-like DNA-binding domain superfamily/Winged helix DNA-binding domain"/>
    <property type="match status" value="1"/>
</dbReference>
<keyword evidence="2" id="KW-0238">DNA-binding</keyword>
<dbReference type="PANTHER" id="PTHR33204:SF29">
    <property type="entry name" value="TRANSCRIPTIONAL REGULATOR"/>
    <property type="match status" value="1"/>
</dbReference>
<dbReference type="Pfam" id="PF01638">
    <property type="entry name" value="HxlR"/>
    <property type="match status" value="1"/>
</dbReference>
<dbReference type="InterPro" id="IPR002577">
    <property type="entry name" value="HTH_HxlR"/>
</dbReference>
<evidence type="ECO:0000259" key="4">
    <source>
        <dbReference type="PROSITE" id="PS51118"/>
    </source>
</evidence>
<gene>
    <name evidence="5" type="primary">PM1471</name>
</gene>
<reference evidence="5" key="1">
    <citation type="submission" date="2015-01" db="EMBL/GenBank/DDBJ databases">
        <title>Draft genome sequence of Pasteurella multocida isolated from alpaca pneumonia.</title>
        <authorList>
            <person name="Maturrano L."/>
            <person name="Hurtado R."/>
            <person name="Allasi N."/>
            <person name="Juscamayta E."/>
            <person name="Fernandez D."/>
            <person name="Maximiliano J."/>
            <person name="Rimac R."/>
            <person name="Rosadio R."/>
        </authorList>
    </citation>
    <scope>NUCLEOTIDE SEQUENCE</scope>
    <source>
        <strain evidence="5">UNMSM</strain>
    </source>
</reference>
<feature type="domain" description="HTH hxlR-type" evidence="4">
    <location>
        <begin position="20"/>
        <end position="119"/>
    </location>
</feature>
<evidence type="ECO:0000256" key="1">
    <source>
        <dbReference type="ARBA" id="ARBA00023015"/>
    </source>
</evidence>
<accession>A0A126QDU9</accession>
<name>A0A126QDU9_PASMD</name>
<dbReference type="GO" id="GO:0003677">
    <property type="term" value="F:DNA binding"/>
    <property type="evidence" value="ECO:0007669"/>
    <property type="project" value="UniProtKB-KW"/>
</dbReference>
<dbReference type="AlphaFoldDB" id="A0A126QDU9"/>
<dbReference type="SUPFAM" id="SSF46785">
    <property type="entry name" value="Winged helix' DNA-binding domain"/>
    <property type="match status" value="1"/>
</dbReference>
<evidence type="ECO:0000256" key="2">
    <source>
        <dbReference type="ARBA" id="ARBA00023125"/>
    </source>
</evidence>
<dbReference type="InterPro" id="IPR036388">
    <property type="entry name" value="WH-like_DNA-bd_sf"/>
</dbReference>
<dbReference type="PROSITE" id="PS51118">
    <property type="entry name" value="HTH_HXLR"/>
    <property type="match status" value="1"/>
</dbReference>
<dbReference type="EMBL" id="KP660141">
    <property type="protein sequence ID" value="AMK07980.1"/>
    <property type="molecule type" value="Genomic_DNA"/>
</dbReference>
<keyword evidence="3" id="KW-0804">Transcription</keyword>
<evidence type="ECO:0000313" key="5">
    <source>
        <dbReference type="EMBL" id="AMK07980.1"/>
    </source>
</evidence>
<dbReference type="PANTHER" id="PTHR33204">
    <property type="entry name" value="TRANSCRIPTIONAL REGULATOR, MARR FAMILY"/>
    <property type="match status" value="1"/>
</dbReference>
<sequence length="119" mass="13958">MMNENEDSYLIDTGVEIKDTNFGYTLSLIGGKWKMMILYWLFTYPPAIRFNELKRYLGSISFKTLSTTLKELEKDGLVHREEYPQIPPKVEYSLTARGQSLMPVLRAMCEWGRKHKETE</sequence>
<evidence type="ECO:0000256" key="3">
    <source>
        <dbReference type="ARBA" id="ARBA00023163"/>
    </source>
</evidence>
<proteinExistence type="predicted"/>
<protein>
    <submittedName>
        <fullName evidence="5">PM1471 protein</fullName>
    </submittedName>
</protein>
<organism evidence="5">
    <name type="scientific">Pasteurella multocida</name>
    <dbReference type="NCBI Taxonomy" id="747"/>
    <lineage>
        <taxon>Bacteria</taxon>
        <taxon>Pseudomonadati</taxon>
        <taxon>Pseudomonadota</taxon>
        <taxon>Gammaproteobacteria</taxon>
        <taxon>Pasteurellales</taxon>
        <taxon>Pasteurellaceae</taxon>
        <taxon>Pasteurella</taxon>
    </lineage>
</organism>
<dbReference type="InterPro" id="IPR036390">
    <property type="entry name" value="WH_DNA-bd_sf"/>
</dbReference>
<keyword evidence="1" id="KW-0805">Transcription regulation</keyword>